<dbReference type="Gene3D" id="3.40.50.850">
    <property type="entry name" value="Isochorismatase-like"/>
    <property type="match status" value="1"/>
</dbReference>
<feature type="domain" description="Isochorismatase-like" evidence="1">
    <location>
        <begin position="8"/>
        <end position="155"/>
    </location>
</feature>
<evidence type="ECO:0000313" key="2">
    <source>
        <dbReference type="EMBL" id="PME61701.1"/>
    </source>
</evidence>
<dbReference type="PANTHER" id="PTHR14119:SF3">
    <property type="entry name" value="ISOCHORISMATASE DOMAIN-CONTAINING PROTEIN 2"/>
    <property type="match status" value="1"/>
</dbReference>
<keyword evidence="2" id="KW-0378">Hydrolase</keyword>
<dbReference type="CDD" id="cd01012">
    <property type="entry name" value="YcaC_related"/>
    <property type="match status" value="1"/>
</dbReference>
<dbReference type="RefSeq" id="WP_102266840.1">
    <property type="nucleotide sequence ID" value="NZ_MCSH01000058.1"/>
</dbReference>
<dbReference type="InterPro" id="IPR050993">
    <property type="entry name" value="Isochorismatase_domain"/>
</dbReference>
<dbReference type="AlphaFoldDB" id="A0A2N7BRE7"/>
<dbReference type="InterPro" id="IPR036380">
    <property type="entry name" value="Isochorismatase-like_sf"/>
</dbReference>
<proteinExistence type="predicted"/>
<reference evidence="3" key="1">
    <citation type="submission" date="2016-07" db="EMBL/GenBank/DDBJ databases">
        <title>Nontailed viruses are major unrecognized killers of bacteria in the ocean.</title>
        <authorList>
            <person name="Kauffman K."/>
            <person name="Hussain F."/>
            <person name="Yang J."/>
            <person name="Arevalo P."/>
            <person name="Brown J."/>
            <person name="Cutler M."/>
            <person name="Kelly L."/>
            <person name="Polz M.F."/>
        </authorList>
    </citation>
    <scope>NUCLEOTIDE SEQUENCE [LARGE SCALE GENOMIC DNA]</scope>
    <source>
        <strain evidence="3">10N.286.55.C1</strain>
    </source>
</reference>
<comment type="caution">
    <text evidence="2">The sequence shown here is derived from an EMBL/GenBank/DDBJ whole genome shotgun (WGS) entry which is preliminary data.</text>
</comment>
<dbReference type="PANTHER" id="PTHR14119">
    <property type="entry name" value="HYDROLASE"/>
    <property type="match status" value="1"/>
</dbReference>
<protein>
    <submittedName>
        <fullName evidence="2">Hydrolase</fullName>
    </submittedName>
</protein>
<evidence type="ECO:0000313" key="3">
    <source>
        <dbReference type="Proteomes" id="UP000235778"/>
    </source>
</evidence>
<name>A0A2N7BRE7_9VIBR</name>
<dbReference type="EMBL" id="MCSI01000133">
    <property type="protein sequence ID" value="PME61701.1"/>
    <property type="molecule type" value="Genomic_DNA"/>
</dbReference>
<dbReference type="GO" id="GO:0016787">
    <property type="term" value="F:hydrolase activity"/>
    <property type="evidence" value="ECO:0007669"/>
    <property type="project" value="UniProtKB-KW"/>
</dbReference>
<dbReference type="Pfam" id="PF00857">
    <property type="entry name" value="Isochorismatase"/>
    <property type="match status" value="1"/>
</dbReference>
<dbReference type="Proteomes" id="UP000235778">
    <property type="component" value="Unassembled WGS sequence"/>
</dbReference>
<dbReference type="InterPro" id="IPR000868">
    <property type="entry name" value="Isochorismatase-like_dom"/>
</dbReference>
<organism evidence="2 3">
    <name type="scientific">Vibrio lentus</name>
    <dbReference type="NCBI Taxonomy" id="136468"/>
    <lineage>
        <taxon>Bacteria</taxon>
        <taxon>Pseudomonadati</taxon>
        <taxon>Pseudomonadota</taxon>
        <taxon>Gammaproteobacteria</taxon>
        <taxon>Vibrionales</taxon>
        <taxon>Vibrionaceae</taxon>
        <taxon>Vibrio</taxon>
    </lineage>
</organism>
<dbReference type="SUPFAM" id="SSF52499">
    <property type="entry name" value="Isochorismatase-like hydrolases"/>
    <property type="match status" value="1"/>
</dbReference>
<sequence>MLMRQKTGLVVVDVQGKLARLVDESETLISNCGKLIQGAQVLDLPIISLEQNSEKLGATVDELNDLLSDAKPIPKFTFNACDEPKFVEAVQAKDVETWLVCGIEAHICVYQTAIGLLELGYKVQVVSDCISSRTALNKNLAIRRLTDAGIQITGLEMSLYELVKDCRAPEFKSILSLVR</sequence>
<accession>A0A2N7BRE7</accession>
<evidence type="ECO:0000259" key="1">
    <source>
        <dbReference type="Pfam" id="PF00857"/>
    </source>
</evidence>
<gene>
    <name evidence="2" type="ORF">BCV30_01250</name>
</gene>